<gene>
    <name evidence="2" type="ORF">LshimejAT787_1401830</name>
</gene>
<name>A0A9P3PY05_LYOSH</name>
<dbReference type="InterPro" id="IPR032675">
    <property type="entry name" value="LRR_dom_sf"/>
</dbReference>
<dbReference type="SUPFAM" id="SSF52047">
    <property type="entry name" value="RNI-like"/>
    <property type="match status" value="1"/>
</dbReference>
<accession>A0A9P3PY05</accession>
<reference evidence="2" key="1">
    <citation type="submission" date="2022-07" db="EMBL/GenBank/DDBJ databases">
        <title>The genome of Lyophyllum shimeji provides insight into the initial evolution of ectomycorrhizal fungal genome.</title>
        <authorList>
            <person name="Kobayashi Y."/>
            <person name="Shibata T."/>
            <person name="Hirakawa H."/>
            <person name="Shigenobu S."/>
            <person name="Nishiyama T."/>
            <person name="Yamada A."/>
            <person name="Hasebe M."/>
            <person name="Kawaguchi M."/>
        </authorList>
    </citation>
    <scope>NUCLEOTIDE SEQUENCE</scope>
    <source>
        <strain evidence="2">AT787</strain>
    </source>
</reference>
<dbReference type="EMBL" id="BRPK01000014">
    <property type="protein sequence ID" value="GLB43671.1"/>
    <property type="molecule type" value="Genomic_DNA"/>
</dbReference>
<evidence type="ECO:0000259" key="1">
    <source>
        <dbReference type="PROSITE" id="PS50181"/>
    </source>
</evidence>
<dbReference type="AlphaFoldDB" id="A0A9P3PY05"/>
<feature type="domain" description="F-box" evidence="1">
    <location>
        <begin position="177"/>
        <end position="222"/>
    </location>
</feature>
<dbReference type="SUPFAM" id="SSF81383">
    <property type="entry name" value="F-box domain"/>
    <property type="match status" value="1"/>
</dbReference>
<sequence length="647" mass="73748">MYDDDADSEVDELGYQTVEKFPFLTLYGYEEARSRVLENKARQAFADLGPEIASPITDGPSKSYRVMRFFKSVEGFHTGYLDLAGRHLPRYQDLITRWNHYLADFFALTVYVREFVTGEEDPDGRPLIDYAFDDRTLWDNFRKKWKVPSLCTYGILLGSTERVLSTISQYPVPRIQQRCLVQLPPEILDNIFKMSNLKQMRLLASTCRYLNDIGRRHIYRKRTVTFLLPVNVFRGLRRSANPAEYLMNLAKSSRDKVLAKTAFLLEHADRTSKIDDLSIYDMWAPSLFDSLVEGGFDLTMVEDDFYAPMYTSFARLLACSQNITTLLLNGLALMPDIIRAVAEIRRLRTVELRRCRVPASTCQWMLTTVGIPLWNPVCNLHIAPTSSSSWYSALLCPRLCTLAVEATTRISPPTRMVAIRFPFLPTLEHLHLSHVLPDQVSRFARALLARPGVTMGRLTHFKFHAADGISDDDAIALLDALSQRSSPLQVLMLEGLAEAEFRLFDHIARHFPSLVDLTLVRRASTRQVKNKAAAWPHGAWEYALHLRGLDQLQHFGWNYKSDPILSCAPLLRFEEGFCDPARDLEGWFKANEDDSAEVDKWTPAVFAVHCPNLRTYTSSLGLVAWRISRTPDGSILVEPPIGSTLRQ</sequence>
<dbReference type="InterPro" id="IPR036047">
    <property type="entry name" value="F-box-like_dom_sf"/>
</dbReference>
<dbReference type="Proteomes" id="UP001063166">
    <property type="component" value="Unassembled WGS sequence"/>
</dbReference>
<dbReference type="InterPro" id="IPR001810">
    <property type="entry name" value="F-box_dom"/>
</dbReference>
<evidence type="ECO:0000313" key="3">
    <source>
        <dbReference type="Proteomes" id="UP001063166"/>
    </source>
</evidence>
<proteinExistence type="predicted"/>
<keyword evidence="3" id="KW-1185">Reference proteome</keyword>
<dbReference type="Gene3D" id="3.80.10.10">
    <property type="entry name" value="Ribonuclease Inhibitor"/>
    <property type="match status" value="1"/>
</dbReference>
<comment type="caution">
    <text evidence="2">The sequence shown here is derived from an EMBL/GenBank/DDBJ whole genome shotgun (WGS) entry which is preliminary data.</text>
</comment>
<evidence type="ECO:0000313" key="2">
    <source>
        <dbReference type="EMBL" id="GLB43671.1"/>
    </source>
</evidence>
<dbReference type="PROSITE" id="PS50181">
    <property type="entry name" value="FBOX"/>
    <property type="match status" value="1"/>
</dbReference>
<organism evidence="2 3">
    <name type="scientific">Lyophyllum shimeji</name>
    <name type="common">Hon-shimeji</name>
    <name type="synonym">Tricholoma shimeji</name>
    <dbReference type="NCBI Taxonomy" id="47721"/>
    <lineage>
        <taxon>Eukaryota</taxon>
        <taxon>Fungi</taxon>
        <taxon>Dikarya</taxon>
        <taxon>Basidiomycota</taxon>
        <taxon>Agaricomycotina</taxon>
        <taxon>Agaricomycetes</taxon>
        <taxon>Agaricomycetidae</taxon>
        <taxon>Agaricales</taxon>
        <taxon>Tricholomatineae</taxon>
        <taxon>Lyophyllaceae</taxon>
        <taxon>Lyophyllum</taxon>
    </lineage>
</organism>
<protein>
    <recommendedName>
        <fullName evidence="1">F-box domain-containing protein</fullName>
    </recommendedName>
</protein>
<dbReference type="OrthoDB" id="3258311at2759"/>